<dbReference type="OrthoDB" id="1976126at2"/>
<dbReference type="EMBL" id="CVRR01000071">
    <property type="protein sequence ID" value="CRL42685.1"/>
    <property type="molecule type" value="Genomic_DNA"/>
</dbReference>
<evidence type="ECO:0000313" key="3">
    <source>
        <dbReference type="Proteomes" id="UP000049979"/>
    </source>
</evidence>
<keyword evidence="3" id="KW-1185">Reference proteome</keyword>
<dbReference type="AlphaFoldDB" id="A0A0M6WYL5"/>
<organism evidence="2 3">
    <name type="scientific">Roseburia faecis</name>
    <dbReference type="NCBI Taxonomy" id="301302"/>
    <lineage>
        <taxon>Bacteria</taxon>
        <taxon>Bacillati</taxon>
        <taxon>Bacillota</taxon>
        <taxon>Clostridia</taxon>
        <taxon>Lachnospirales</taxon>
        <taxon>Lachnospiraceae</taxon>
        <taxon>Roseburia</taxon>
    </lineage>
</organism>
<name>A0A0M6WYL5_9FIRM</name>
<reference evidence="3" key="1">
    <citation type="submission" date="2015-05" db="EMBL/GenBank/DDBJ databases">
        <authorList>
            <consortium name="Pathogen Informatics"/>
        </authorList>
    </citation>
    <scope>NUCLEOTIDE SEQUENCE [LARGE SCALE GENOMIC DNA]</scope>
    <source>
        <strain evidence="3">M72</strain>
    </source>
</reference>
<gene>
    <name evidence="2" type="ORF">M72_16401</name>
</gene>
<sequence length="65" mass="7094">MKKGINKSILFYVVSALFLIASAIGLTSGNENTMAIVWLSLGSAFFCLGSTYKKKENNKTNTDDK</sequence>
<dbReference type="RefSeq" id="WP_055068766.1">
    <property type="nucleotide sequence ID" value="NZ_CP173697.1"/>
</dbReference>
<accession>A0A0M6WYL5</accession>
<dbReference type="Proteomes" id="UP000049979">
    <property type="component" value="Unassembled WGS sequence"/>
</dbReference>
<evidence type="ECO:0000313" key="2">
    <source>
        <dbReference type="EMBL" id="CRL42685.1"/>
    </source>
</evidence>
<keyword evidence="1" id="KW-1133">Transmembrane helix</keyword>
<protein>
    <submittedName>
        <fullName evidence="2">Uncharacterized protein</fullName>
    </submittedName>
</protein>
<keyword evidence="1" id="KW-0472">Membrane</keyword>
<feature type="transmembrane region" description="Helical" evidence="1">
    <location>
        <begin position="35"/>
        <end position="52"/>
    </location>
</feature>
<proteinExistence type="predicted"/>
<evidence type="ECO:0000256" key="1">
    <source>
        <dbReference type="SAM" id="Phobius"/>
    </source>
</evidence>
<keyword evidence="1" id="KW-0812">Transmembrane</keyword>